<feature type="transmembrane region" description="Helical" evidence="6">
    <location>
        <begin position="279"/>
        <end position="298"/>
    </location>
</feature>
<dbReference type="InterPro" id="IPR046342">
    <property type="entry name" value="CBS_dom_sf"/>
</dbReference>
<feature type="transmembrane region" description="Helical" evidence="6">
    <location>
        <begin position="62"/>
        <end position="80"/>
    </location>
</feature>
<evidence type="ECO:0000313" key="9">
    <source>
        <dbReference type="Proteomes" id="UP001221217"/>
    </source>
</evidence>
<feature type="transmembrane region" description="Helical" evidence="6">
    <location>
        <begin position="92"/>
        <end position="113"/>
    </location>
</feature>
<dbReference type="Pfam" id="PF00571">
    <property type="entry name" value="CBS"/>
    <property type="match status" value="1"/>
</dbReference>
<dbReference type="PROSITE" id="PS51371">
    <property type="entry name" value="CBS"/>
    <property type="match status" value="1"/>
</dbReference>
<feature type="domain" description="CBS" evidence="7">
    <location>
        <begin position="426"/>
        <end position="482"/>
    </location>
</feature>
<dbReference type="Gene3D" id="1.20.1530.20">
    <property type="match status" value="1"/>
</dbReference>
<dbReference type="AlphaFoldDB" id="A0AAJ1I9V0"/>
<dbReference type="SMART" id="SM00116">
    <property type="entry name" value="CBS"/>
    <property type="match status" value="2"/>
</dbReference>
<proteinExistence type="predicted"/>
<dbReference type="Proteomes" id="UP001221217">
    <property type="component" value="Unassembled WGS sequence"/>
</dbReference>
<feature type="transmembrane region" description="Helical" evidence="6">
    <location>
        <begin position="251"/>
        <end position="267"/>
    </location>
</feature>
<dbReference type="PANTHER" id="PTHR43021">
    <property type="entry name" value="NA(+)/H(+) ANTIPORTER-RELATED"/>
    <property type="match status" value="1"/>
</dbReference>
<accession>A0AAJ1I9V0</accession>
<feature type="transmembrane region" description="Helical" evidence="6">
    <location>
        <begin position="34"/>
        <end position="56"/>
    </location>
</feature>
<feature type="transmembrane region" description="Helical" evidence="6">
    <location>
        <begin position="304"/>
        <end position="325"/>
    </location>
</feature>
<evidence type="ECO:0000256" key="4">
    <source>
        <dbReference type="ARBA" id="ARBA00023136"/>
    </source>
</evidence>
<feature type="transmembrane region" description="Helical" evidence="6">
    <location>
        <begin position="6"/>
        <end position="22"/>
    </location>
</feature>
<keyword evidence="4 6" id="KW-0472">Membrane</keyword>
<evidence type="ECO:0000313" key="8">
    <source>
        <dbReference type="EMBL" id="MDC7225310.1"/>
    </source>
</evidence>
<feature type="transmembrane region" description="Helical" evidence="6">
    <location>
        <begin position="337"/>
        <end position="357"/>
    </location>
</feature>
<evidence type="ECO:0000256" key="6">
    <source>
        <dbReference type="SAM" id="Phobius"/>
    </source>
</evidence>
<protein>
    <submittedName>
        <fullName evidence="8">Cation:proton antiporter</fullName>
    </submittedName>
</protein>
<feature type="transmembrane region" description="Helical" evidence="6">
    <location>
        <begin position="149"/>
        <end position="175"/>
    </location>
</feature>
<name>A0AAJ1I9V0_9SPIO</name>
<reference evidence="8 9" key="1">
    <citation type="submission" date="2022-12" db="EMBL/GenBank/DDBJ databases">
        <title>Metagenome assembled genome from gulf of manar.</title>
        <authorList>
            <person name="Kohli P."/>
            <person name="Pk S."/>
            <person name="Venkata Ramana C."/>
            <person name="Sasikala C."/>
        </authorList>
    </citation>
    <scope>NUCLEOTIDE SEQUENCE [LARGE SCALE GENOMIC DNA]</scope>
    <source>
        <strain evidence="8">JB008</strain>
    </source>
</reference>
<evidence type="ECO:0000256" key="3">
    <source>
        <dbReference type="ARBA" id="ARBA00022989"/>
    </source>
</evidence>
<dbReference type="EMBL" id="JAQQAL010000005">
    <property type="protein sequence ID" value="MDC7225310.1"/>
    <property type="molecule type" value="Genomic_DNA"/>
</dbReference>
<comment type="caution">
    <text evidence="8">The sequence shown here is derived from an EMBL/GenBank/DDBJ whole genome shotgun (WGS) entry which is preliminary data.</text>
</comment>
<evidence type="ECO:0000259" key="7">
    <source>
        <dbReference type="PROSITE" id="PS51371"/>
    </source>
</evidence>
<evidence type="ECO:0000256" key="2">
    <source>
        <dbReference type="ARBA" id="ARBA00022692"/>
    </source>
</evidence>
<dbReference type="PANTHER" id="PTHR43021:SF2">
    <property type="entry name" value="CATION_H+ EXCHANGER DOMAIN-CONTAINING PROTEIN"/>
    <property type="match status" value="1"/>
</dbReference>
<dbReference type="Gene3D" id="3.10.580.10">
    <property type="entry name" value="CBS-domain"/>
    <property type="match status" value="1"/>
</dbReference>
<dbReference type="InterPro" id="IPR006153">
    <property type="entry name" value="Cation/H_exchanger_TM"/>
</dbReference>
<dbReference type="CDD" id="cd02205">
    <property type="entry name" value="CBS_pair_SF"/>
    <property type="match status" value="1"/>
</dbReference>
<evidence type="ECO:0000256" key="5">
    <source>
        <dbReference type="PROSITE-ProRule" id="PRU00703"/>
    </source>
</evidence>
<dbReference type="GO" id="GO:0015297">
    <property type="term" value="F:antiporter activity"/>
    <property type="evidence" value="ECO:0007669"/>
    <property type="project" value="InterPro"/>
</dbReference>
<dbReference type="SUPFAM" id="SSF54631">
    <property type="entry name" value="CBS-domain pair"/>
    <property type="match status" value="1"/>
</dbReference>
<dbReference type="InterPro" id="IPR000644">
    <property type="entry name" value="CBS_dom"/>
</dbReference>
<evidence type="ECO:0000256" key="1">
    <source>
        <dbReference type="ARBA" id="ARBA00004141"/>
    </source>
</evidence>
<keyword evidence="2 6" id="KW-0812">Transmembrane</keyword>
<keyword evidence="5" id="KW-0129">CBS domain</keyword>
<dbReference type="GO" id="GO:0016020">
    <property type="term" value="C:membrane"/>
    <property type="evidence" value="ECO:0007669"/>
    <property type="project" value="UniProtKB-SubCell"/>
</dbReference>
<comment type="subcellular location">
    <subcellularLocation>
        <location evidence="1">Membrane</location>
        <topology evidence="1">Multi-pass membrane protein</topology>
    </subcellularLocation>
</comment>
<feature type="transmembrane region" description="Helical" evidence="6">
    <location>
        <begin position="119"/>
        <end position="137"/>
    </location>
</feature>
<feature type="transmembrane region" description="Helical" evidence="6">
    <location>
        <begin position="377"/>
        <end position="397"/>
    </location>
</feature>
<dbReference type="InterPro" id="IPR038770">
    <property type="entry name" value="Na+/solute_symporter_sf"/>
</dbReference>
<organism evidence="8 9">
    <name type="scientific">Candidatus Thalassospirochaeta sargassi</name>
    <dbReference type="NCBI Taxonomy" id="3119039"/>
    <lineage>
        <taxon>Bacteria</taxon>
        <taxon>Pseudomonadati</taxon>
        <taxon>Spirochaetota</taxon>
        <taxon>Spirochaetia</taxon>
        <taxon>Spirochaetales</taxon>
        <taxon>Spirochaetaceae</taxon>
        <taxon>Candidatus Thalassospirochaeta</taxon>
    </lineage>
</organism>
<keyword evidence="3 6" id="KW-1133">Transmembrane helix</keyword>
<feature type="transmembrane region" description="Helical" evidence="6">
    <location>
        <begin position="195"/>
        <end position="220"/>
    </location>
</feature>
<dbReference type="GO" id="GO:1902600">
    <property type="term" value="P:proton transmembrane transport"/>
    <property type="evidence" value="ECO:0007669"/>
    <property type="project" value="InterPro"/>
</dbReference>
<dbReference type="Pfam" id="PF00999">
    <property type="entry name" value="Na_H_Exchanger"/>
    <property type="match status" value="1"/>
</dbReference>
<gene>
    <name evidence="8" type="ORF">PQJ61_00940</name>
</gene>
<sequence>MVFNPGILLIFGISIFGGFTSSQMFKKIHIPQVIGYIAAGVIFGQTVLGIITPQVIDNLQPFNNFALGIIGFLVGSELLFSDMKKYGKQFSTILIGEGVLAFILVGSAVGFILYKVTGVFSLAMAGGVVFGAIASATDPASTINVLWEYRAAGILTTTIIAIVALDDALAMFLYGLGTSISQILTGGEADIAVELLKVAFELGASIILGIATGGLIALIIRKTKSPESLFVIAFGILLICIGLCAWLELDIILAGMFAGISLVNILPERGKEVVKQIRNISTPIYILFFALVGARLSLGSMPAWLWLIVAVYVVLRSFGKWFGAWIGARISGADKKVCNFTGMSLFAQGGVAIGLSIMASSHLSNISIQPGLSLGDVIIFGVTATTLIVQIIGPMLVKVSVKVAGEAGRNVTEEDVLSRNKVEQIVDRDATVVSPVTPIKEVVELFGAGERSFIPVVDNDNVFKGIIRFTDLTAAFLAPETLDWLVAGDFLYKTKTLLTPGQTQKDAINIMTHLHREYIPVVDNEHNRHWVGLADRQSMITSARRELLPA</sequence>